<reference evidence="7" key="1">
    <citation type="journal article" date="2019" name="Int. J. Syst. Evol. Microbiol.">
        <title>The Global Catalogue of Microorganisms (GCM) 10K type strain sequencing project: providing services to taxonomists for standard genome sequencing and annotation.</title>
        <authorList>
            <consortium name="The Broad Institute Genomics Platform"/>
            <consortium name="The Broad Institute Genome Sequencing Center for Infectious Disease"/>
            <person name="Wu L."/>
            <person name="Ma J."/>
        </authorList>
    </citation>
    <scope>NUCLEOTIDE SEQUENCE [LARGE SCALE GENOMIC DNA]</scope>
    <source>
        <strain evidence="7">CCUG 58938</strain>
    </source>
</reference>
<dbReference type="InterPro" id="IPR027417">
    <property type="entry name" value="P-loop_NTPase"/>
</dbReference>
<dbReference type="EMBL" id="JBHTKA010000008">
    <property type="protein sequence ID" value="MFD1002218.1"/>
    <property type="molecule type" value="Genomic_DNA"/>
</dbReference>
<name>A0ABW3K830_9BACT</name>
<keyword evidence="7" id="KW-1185">Reference proteome</keyword>
<accession>A0ABW3K830</accession>
<evidence type="ECO:0000313" key="7">
    <source>
        <dbReference type="Proteomes" id="UP001597112"/>
    </source>
</evidence>
<dbReference type="InterPro" id="IPR036187">
    <property type="entry name" value="DNA_mismatch_repair_MutS_sf"/>
</dbReference>
<comment type="caution">
    <text evidence="6">The sequence shown here is derived from an EMBL/GenBank/DDBJ whole genome shotgun (WGS) entry which is preliminary data.</text>
</comment>
<dbReference type="RefSeq" id="WP_377583108.1">
    <property type="nucleotide sequence ID" value="NZ_JBHTKA010000008.1"/>
</dbReference>
<sequence length="594" mass="67400">MTQDQFQSFYTTRKSTFSESLSSIRKKINLVSNIRLATAIAFLIVIYFSFTQHNLLYLAVLLLVLFVILVRRHSILFDEKTHLENLVALNDAESKAAIGDYASLQTGVEYIDPHHPYSHDLDIFGEGSLFQYINRCNTRGGKRKFANRLLSPLPSTESIYEQQEAIRELSSNTDFRQHFQAAGKEMDEQPDDRVQLDTWLKQPAFLYGKPAYRYLLTIFPLITIALVVLAFFFPALKGYAILCALTQWAILGFHIKKVNAFHDYISRKKNILQKFARLLHYLQHTTFQAPLLKRLSDHAHEADAKVKTLASLVSSLDARLNAMTTLVVNSLLLYDLQCVYRLEKWKADHAGKLIAWLNTVDEMEVLTSFGTFAFNHPKFQYAAIHDKLAIEIDQLSHPLIREHERVANDLTLGDNQSVLIVTGANMAGKSTFLRTVGVNLVLALSGAPVCAQSFRCPIIYLRTGMRTADSLKDHQSYFYAELNRLKTIMDELRSDKPLLILLDEILKGTNSTDKQAGSIALVKQLLPHPCLAMVATHDLALGELQTEYPDRVRNYCFEATIENDQLSFDYKLKPGLAQKMNATFLMKKMGIIPA</sequence>
<dbReference type="InterPro" id="IPR000432">
    <property type="entry name" value="DNA_mismatch_repair_MutS_C"/>
</dbReference>
<dbReference type="InterPro" id="IPR007696">
    <property type="entry name" value="DNA_mismatch_repair_MutS_core"/>
</dbReference>
<dbReference type="SUPFAM" id="SSF52540">
    <property type="entry name" value="P-loop containing nucleoside triphosphate hydrolases"/>
    <property type="match status" value="1"/>
</dbReference>
<feature type="transmembrane region" description="Helical" evidence="4">
    <location>
        <begin position="30"/>
        <end position="48"/>
    </location>
</feature>
<evidence type="ECO:0000256" key="4">
    <source>
        <dbReference type="SAM" id="Phobius"/>
    </source>
</evidence>
<gene>
    <name evidence="6" type="ORF">ACFQ21_23035</name>
</gene>
<dbReference type="SUPFAM" id="SSF48334">
    <property type="entry name" value="DNA repair protein MutS, domain III"/>
    <property type="match status" value="1"/>
</dbReference>
<dbReference type="Pfam" id="PF05192">
    <property type="entry name" value="MutS_III"/>
    <property type="match status" value="1"/>
</dbReference>
<evidence type="ECO:0000256" key="2">
    <source>
        <dbReference type="ARBA" id="ARBA00022840"/>
    </source>
</evidence>
<dbReference type="CDD" id="cd03283">
    <property type="entry name" value="ABC_MutS-like"/>
    <property type="match status" value="1"/>
</dbReference>
<dbReference type="Gene3D" id="1.10.1420.10">
    <property type="match status" value="1"/>
</dbReference>
<proteinExistence type="predicted"/>
<dbReference type="Pfam" id="PF00488">
    <property type="entry name" value="MutS_V"/>
    <property type="match status" value="1"/>
</dbReference>
<dbReference type="InterPro" id="IPR045076">
    <property type="entry name" value="MutS"/>
</dbReference>
<dbReference type="PANTHER" id="PTHR11361">
    <property type="entry name" value="DNA MISMATCH REPAIR PROTEIN MUTS FAMILY MEMBER"/>
    <property type="match status" value="1"/>
</dbReference>
<dbReference type="Gene3D" id="3.40.50.300">
    <property type="entry name" value="P-loop containing nucleotide triphosphate hydrolases"/>
    <property type="match status" value="1"/>
</dbReference>
<keyword evidence="3" id="KW-0238">DNA-binding</keyword>
<feature type="domain" description="DNA mismatch repair proteins mutS family" evidence="5">
    <location>
        <begin position="416"/>
        <end position="594"/>
    </location>
</feature>
<keyword evidence="4" id="KW-0812">Transmembrane</keyword>
<feature type="transmembrane region" description="Helical" evidence="4">
    <location>
        <begin position="211"/>
        <end position="233"/>
    </location>
</feature>
<evidence type="ECO:0000259" key="5">
    <source>
        <dbReference type="SMART" id="SM00534"/>
    </source>
</evidence>
<dbReference type="SMART" id="SM00534">
    <property type="entry name" value="MUTSac"/>
    <property type="match status" value="1"/>
</dbReference>
<evidence type="ECO:0000256" key="1">
    <source>
        <dbReference type="ARBA" id="ARBA00022741"/>
    </source>
</evidence>
<organism evidence="6 7">
    <name type="scientific">Ohtaekwangia kribbensis</name>
    <dbReference type="NCBI Taxonomy" id="688913"/>
    <lineage>
        <taxon>Bacteria</taxon>
        <taxon>Pseudomonadati</taxon>
        <taxon>Bacteroidota</taxon>
        <taxon>Cytophagia</taxon>
        <taxon>Cytophagales</taxon>
        <taxon>Fulvivirgaceae</taxon>
        <taxon>Ohtaekwangia</taxon>
    </lineage>
</organism>
<evidence type="ECO:0000256" key="3">
    <source>
        <dbReference type="ARBA" id="ARBA00023125"/>
    </source>
</evidence>
<keyword evidence="4" id="KW-0472">Membrane</keyword>
<keyword evidence="1" id="KW-0547">Nucleotide-binding</keyword>
<dbReference type="Proteomes" id="UP001597112">
    <property type="component" value="Unassembled WGS sequence"/>
</dbReference>
<dbReference type="PANTHER" id="PTHR11361:SF99">
    <property type="entry name" value="DNA MISMATCH REPAIR PROTEIN"/>
    <property type="match status" value="1"/>
</dbReference>
<keyword evidence="4" id="KW-1133">Transmembrane helix</keyword>
<evidence type="ECO:0000313" key="6">
    <source>
        <dbReference type="EMBL" id="MFD1002218.1"/>
    </source>
</evidence>
<feature type="transmembrane region" description="Helical" evidence="4">
    <location>
        <begin position="54"/>
        <end position="70"/>
    </location>
</feature>
<protein>
    <recommendedName>
        <fullName evidence="5">DNA mismatch repair proteins mutS family domain-containing protein</fullName>
    </recommendedName>
</protein>
<keyword evidence="2" id="KW-0067">ATP-binding</keyword>